<evidence type="ECO:0000256" key="2">
    <source>
        <dbReference type="ARBA" id="ARBA00022448"/>
    </source>
</evidence>
<dbReference type="EMBL" id="JBHSKG010000002">
    <property type="protein sequence ID" value="MFC5138000.1"/>
    <property type="molecule type" value="Genomic_DNA"/>
</dbReference>
<feature type="domain" description="4Fe-4S ferredoxin-type" evidence="8">
    <location>
        <begin position="1"/>
        <end position="29"/>
    </location>
</feature>
<reference evidence="10" key="1">
    <citation type="journal article" date="2019" name="Int. J. Syst. Evol. Microbiol.">
        <title>The Global Catalogue of Microorganisms (GCM) 10K type strain sequencing project: providing services to taxonomists for standard genome sequencing and annotation.</title>
        <authorList>
            <consortium name="The Broad Institute Genomics Platform"/>
            <consortium name="The Broad Institute Genome Sequencing Center for Infectious Disease"/>
            <person name="Wu L."/>
            <person name="Ma J."/>
        </authorList>
    </citation>
    <scope>NUCLEOTIDE SEQUENCE [LARGE SCALE GENOMIC DNA]</scope>
    <source>
        <strain evidence="10">XZYJ18</strain>
    </source>
</reference>
<gene>
    <name evidence="9" type="ORF">ACFPK1_07135</name>
</gene>
<evidence type="ECO:0000256" key="7">
    <source>
        <dbReference type="ARBA" id="ARBA00023291"/>
    </source>
</evidence>
<accession>A0ABV9ZCF9</accession>
<evidence type="ECO:0000256" key="6">
    <source>
        <dbReference type="ARBA" id="ARBA00023014"/>
    </source>
</evidence>
<dbReference type="Proteomes" id="UP001596175">
    <property type="component" value="Unassembled WGS sequence"/>
</dbReference>
<evidence type="ECO:0000256" key="3">
    <source>
        <dbReference type="ARBA" id="ARBA00022723"/>
    </source>
</evidence>
<dbReference type="SUPFAM" id="SSF54862">
    <property type="entry name" value="4Fe-4S ferredoxins"/>
    <property type="match status" value="1"/>
</dbReference>
<organism evidence="9 10">
    <name type="scientific">Actinomycetospora rhizophila</name>
    <dbReference type="NCBI Taxonomy" id="1416876"/>
    <lineage>
        <taxon>Bacteria</taxon>
        <taxon>Bacillati</taxon>
        <taxon>Actinomycetota</taxon>
        <taxon>Actinomycetes</taxon>
        <taxon>Pseudonocardiales</taxon>
        <taxon>Pseudonocardiaceae</taxon>
        <taxon>Actinomycetospora</taxon>
    </lineage>
</organism>
<keyword evidence="6" id="KW-0411">Iron-sulfur</keyword>
<comment type="caution">
    <text evidence="9">The sequence shown here is derived from an EMBL/GenBank/DDBJ whole genome shotgun (WGS) entry which is preliminary data.</text>
</comment>
<keyword evidence="3" id="KW-0479">Metal-binding</keyword>
<keyword evidence="5" id="KW-0408">Iron</keyword>
<keyword evidence="4" id="KW-0249">Electron transport</keyword>
<dbReference type="RefSeq" id="WP_378020197.1">
    <property type="nucleotide sequence ID" value="NZ_JBHSKG010000002.1"/>
</dbReference>
<keyword evidence="2" id="KW-0813">Transport</keyword>
<evidence type="ECO:0000256" key="4">
    <source>
        <dbReference type="ARBA" id="ARBA00022982"/>
    </source>
</evidence>
<dbReference type="PANTHER" id="PTHR36923:SF3">
    <property type="entry name" value="FERREDOXIN"/>
    <property type="match status" value="1"/>
</dbReference>
<evidence type="ECO:0000256" key="1">
    <source>
        <dbReference type="ARBA" id="ARBA00001927"/>
    </source>
</evidence>
<dbReference type="PROSITE" id="PS51379">
    <property type="entry name" value="4FE4S_FER_2"/>
    <property type="match status" value="1"/>
</dbReference>
<dbReference type="Gene3D" id="3.30.70.20">
    <property type="match status" value="1"/>
</dbReference>
<evidence type="ECO:0000313" key="10">
    <source>
        <dbReference type="Proteomes" id="UP001596175"/>
    </source>
</evidence>
<dbReference type="InterPro" id="IPR051269">
    <property type="entry name" value="Fe-S_cluster_ET"/>
</dbReference>
<keyword evidence="10" id="KW-1185">Reference proteome</keyword>
<keyword evidence="7" id="KW-0003">3Fe-4S</keyword>
<dbReference type="InterPro" id="IPR017896">
    <property type="entry name" value="4Fe4S_Fe-S-bd"/>
</dbReference>
<sequence>MRIEADYDRCEGHGQCEERAPEVFELDDDGYLTHHYEGRDLPAGLEDAARGAAAVCPVAALRVVETSPAPRT</sequence>
<proteinExistence type="predicted"/>
<evidence type="ECO:0000259" key="8">
    <source>
        <dbReference type="PROSITE" id="PS51379"/>
    </source>
</evidence>
<name>A0ABV9ZCF9_9PSEU</name>
<dbReference type="Pfam" id="PF13459">
    <property type="entry name" value="Fer4_15"/>
    <property type="match status" value="1"/>
</dbReference>
<comment type="cofactor">
    <cofactor evidence="1">
        <name>[3Fe-4S] cluster</name>
        <dbReference type="ChEBI" id="CHEBI:21137"/>
    </cofactor>
</comment>
<evidence type="ECO:0000256" key="5">
    <source>
        <dbReference type="ARBA" id="ARBA00023004"/>
    </source>
</evidence>
<protein>
    <submittedName>
        <fullName evidence="9">Ferredoxin</fullName>
    </submittedName>
</protein>
<dbReference type="PANTHER" id="PTHR36923">
    <property type="entry name" value="FERREDOXIN"/>
    <property type="match status" value="1"/>
</dbReference>
<evidence type="ECO:0000313" key="9">
    <source>
        <dbReference type="EMBL" id="MFC5138000.1"/>
    </source>
</evidence>